<feature type="active site" description="Proton donor/acceptor" evidence="4">
    <location>
        <position position="134"/>
    </location>
</feature>
<dbReference type="SUPFAM" id="SSF63817">
    <property type="entry name" value="Sortase"/>
    <property type="match status" value="1"/>
</dbReference>
<dbReference type="GO" id="GO:0006508">
    <property type="term" value="P:proteolysis"/>
    <property type="evidence" value="ECO:0007669"/>
    <property type="project" value="UniProtKB-KW"/>
</dbReference>
<organism evidence="5">
    <name type="scientific">Proteinivorax hydrogeniformans</name>
    <dbReference type="NCBI Taxonomy" id="1826727"/>
    <lineage>
        <taxon>Bacteria</taxon>
        <taxon>Bacillati</taxon>
        <taxon>Bacillota</taxon>
        <taxon>Clostridia</taxon>
        <taxon>Eubacteriales</taxon>
        <taxon>Proteinivoracaceae</taxon>
        <taxon>Proteinivorax</taxon>
    </lineage>
</organism>
<dbReference type="InterPro" id="IPR042007">
    <property type="entry name" value="Sortase_A"/>
</dbReference>
<keyword evidence="1" id="KW-0645">Protease</keyword>
<evidence type="ECO:0000256" key="3">
    <source>
        <dbReference type="ARBA" id="ARBA00022807"/>
    </source>
</evidence>
<dbReference type="InterPro" id="IPR005754">
    <property type="entry name" value="Sortase"/>
</dbReference>
<evidence type="ECO:0000256" key="4">
    <source>
        <dbReference type="PIRSR" id="PIRSR605754-1"/>
    </source>
</evidence>
<sequence>MKRRIGLVLMALGLLVVAYPLVINYIYTPGALRRASDELQTIDADEIAENQRMVRETMENREDHFNFEEVEFLDTRFKRYDFDREGVIGIIHIPSVQMEVPIFYGVSNAVLDVGAGTMKPDQDMGLGNYALAGHNSLNPELYFAPIHRMEVGDVITVTDKKWTYIYETTSIEIVDPHAVHVIEDVEGVTEITLVSCTRGGEQRLIVKGKYLGREEFGSVHKGKGVE</sequence>
<dbReference type="Gene3D" id="2.40.260.10">
    <property type="entry name" value="Sortase"/>
    <property type="match status" value="1"/>
</dbReference>
<evidence type="ECO:0000256" key="1">
    <source>
        <dbReference type="ARBA" id="ARBA00022670"/>
    </source>
</evidence>
<feature type="active site" description="Acyl-thioester intermediate" evidence="4">
    <location>
        <position position="196"/>
    </location>
</feature>
<accession>A0AAU8HS48</accession>
<protein>
    <submittedName>
        <fullName evidence="5">Class A sortase</fullName>
    </submittedName>
</protein>
<reference evidence="5" key="2">
    <citation type="submission" date="2024-06" db="EMBL/GenBank/DDBJ databases">
        <authorList>
            <person name="Petrova K.O."/>
            <person name="Toshchakov S.V."/>
            <person name="Boltjanskaja Y.V."/>
            <person name="Kevbrin V.V."/>
        </authorList>
    </citation>
    <scope>NUCLEOTIDE SEQUENCE</scope>
    <source>
        <strain evidence="5">Z-710</strain>
    </source>
</reference>
<evidence type="ECO:0000256" key="2">
    <source>
        <dbReference type="ARBA" id="ARBA00022801"/>
    </source>
</evidence>
<dbReference type="GO" id="GO:0008234">
    <property type="term" value="F:cysteine-type peptidase activity"/>
    <property type="evidence" value="ECO:0007669"/>
    <property type="project" value="UniProtKB-KW"/>
</dbReference>
<evidence type="ECO:0000313" key="5">
    <source>
        <dbReference type="EMBL" id="XCI28309.1"/>
    </source>
</evidence>
<dbReference type="Pfam" id="PF04203">
    <property type="entry name" value="Sortase"/>
    <property type="match status" value="1"/>
</dbReference>
<dbReference type="EMBL" id="CP159485">
    <property type="protein sequence ID" value="XCI28309.1"/>
    <property type="molecule type" value="Genomic_DNA"/>
</dbReference>
<keyword evidence="2" id="KW-0378">Hydrolase</keyword>
<dbReference type="NCBIfam" id="TIGR01076">
    <property type="entry name" value="sortase_fam"/>
    <property type="match status" value="1"/>
</dbReference>
<dbReference type="CDD" id="cd06165">
    <property type="entry name" value="Sortase_A"/>
    <property type="match status" value="1"/>
</dbReference>
<dbReference type="AlphaFoldDB" id="A0AAU8HS48"/>
<name>A0AAU8HS48_9FIRM</name>
<gene>
    <name evidence="5" type="ORF">PRVXH_002264</name>
</gene>
<dbReference type="InterPro" id="IPR023365">
    <property type="entry name" value="Sortase_dom-sf"/>
</dbReference>
<dbReference type="RefSeq" id="WP_353892878.1">
    <property type="nucleotide sequence ID" value="NZ_CP159485.1"/>
</dbReference>
<keyword evidence="3" id="KW-0788">Thiol protease</keyword>
<reference evidence="5" key="1">
    <citation type="journal article" date="2018" name="Antonie Van Leeuwenhoek">
        <title>Proteinivorax hydrogeniformans sp. nov., an anaerobic, haloalkaliphilic bacterium fermenting proteinaceous compounds with high hydrogen production.</title>
        <authorList>
            <person name="Boltyanskaya Y."/>
            <person name="Detkova E."/>
            <person name="Pimenov N."/>
            <person name="Kevbrin V."/>
        </authorList>
    </citation>
    <scope>NUCLEOTIDE SEQUENCE</scope>
    <source>
        <strain evidence="5">Z-710</strain>
    </source>
</reference>
<proteinExistence type="predicted"/>